<dbReference type="EMBL" id="UOFO01000083">
    <property type="protein sequence ID" value="VAW85908.1"/>
    <property type="molecule type" value="Genomic_DNA"/>
</dbReference>
<evidence type="ECO:0000313" key="1">
    <source>
        <dbReference type="EMBL" id="VAW85908.1"/>
    </source>
</evidence>
<feature type="non-terminal residue" evidence="1">
    <location>
        <position position="1"/>
    </location>
</feature>
<accession>A0A3B0YXX7</accession>
<reference evidence="1" key="1">
    <citation type="submission" date="2018-06" db="EMBL/GenBank/DDBJ databases">
        <authorList>
            <person name="Zhirakovskaya E."/>
        </authorList>
    </citation>
    <scope>NUCLEOTIDE SEQUENCE</scope>
</reference>
<dbReference type="AlphaFoldDB" id="A0A3B0YXX7"/>
<gene>
    <name evidence="1" type="ORF">MNBD_GAMMA16-1698</name>
</gene>
<proteinExistence type="predicted"/>
<sequence>GICIIPMPPNYMFFGKYKEEKYMSFLSKIKGYYANRDEVRYLGNPFAYMYPKKYYFNTRYHLNSDGVYKRTLQVINDIGDDPNLHCKGI</sequence>
<organism evidence="1">
    <name type="scientific">hydrothermal vent metagenome</name>
    <dbReference type="NCBI Taxonomy" id="652676"/>
    <lineage>
        <taxon>unclassified sequences</taxon>
        <taxon>metagenomes</taxon>
        <taxon>ecological metagenomes</taxon>
    </lineage>
</organism>
<name>A0A3B0YXX7_9ZZZZ</name>
<protein>
    <submittedName>
        <fullName evidence="1">Uncharacterized protein</fullName>
    </submittedName>
</protein>